<sequence>MIVDKKILDENLQAQFFFISISSSNIDKNSSKPRIFANYFVDQ</sequence>
<protein>
    <submittedName>
        <fullName evidence="1">Uncharacterized protein</fullName>
    </submittedName>
</protein>
<dbReference type="Proteomes" id="UP000478052">
    <property type="component" value="Unassembled WGS sequence"/>
</dbReference>
<evidence type="ECO:0000313" key="1">
    <source>
        <dbReference type="EMBL" id="KAF0770568.1"/>
    </source>
</evidence>
<name>A0A6G0ZHL2_APHCR</name>
<feature type="non-terminal residue" evidence="1">
    <location>
        <position position="43"/>
    </location>
</feature>
<keyword evidence="2" id="KW-1185">Reference proteome</keyword>
<dbReference type="AlphaFoldDB" id="A0A6G0ZHL2"/>
<reference evidence="1 2" key="1">
    <citation type="submission" date="2019-08" db="EMBL/GenBank/DDBJ databases">
        <title>Whole genome of Aphis craccivora.</title>
        <authorList>
            <person name="Voronova N.V."/>
            <person name="Shulinski R.S."/>
            <person name="Bandarenka Y.V."/>
            <person name="Zhorov D.G."/>
            <person name="Warner D."/>
        </authorList>
    </citation>
    <scope>NUCLEOTIDE SEQUENCE [LARGE SCALE GENOMIC DNA]</scope>
    <source>
        <strain evidence="1">180601</strain>
        <tissue evidence="1">Whole Body</tissue>
    </source>
</reference>
<proteinExistence type="predicted"/>
<comment type="caution">
    <text evidence="1">The sequence shown here is derived from an EMBL/GenBank/DDBJ whole genome shotgun (WGS) entry which is preliminary data.</text>
</comment>
<dbReference type="EMBL" id="VUJU01000415">
    <property type="protein sequence ID" value="KAF0770568.1"/>
    <property type="molecule type" value="Genomic_DNA"/>
</dbReference>
<accession>A0A6G0ZHL2</accession>
<gene>
    <name evidence="1" type="ORF">FWK35_00004810</name>
</gene>
<organism evidence="1 2">
    <name type="scientific">Aphis craccivora</name>
    <name type="common">Cowpea aphid</name>
    <dbReference type="NCBI Taxonomy" id="307492"/>
    <lineage>
        <taxon>Eukaryota</taxon>
        <taxon>Metazoa</taxon>
        <taxon>Ecdysozoa</taxon>
        <taxon>Arthropoda</taxon>
        <taxon>Hexapoda</taxon>
        <taxon>Insecta</taxon>
        <taxon>Pterygota</taxon>
        <taxon>Neoptera</taxon>
        <taxon>Paraneoptera</taxon>
        <taxon>Hemiptera</taxon>
        <taxon>Sternorrhyncha</taxon>
        <taxon>Aphidomorpha</taxon>
        <taxon>Aphidoidea</taxon>
        <taxon>Aphididae</taxon>
        <taxon>Aphidini</taxon>
        <taxon>Aphis</taxon>
        <taxon>Aphis</taxon>
    </lineage>
</organism>
<evidence type="ECO:0000313" key="2">
    <source>
        <dbReference type="Proteomes" id="UP000478052"/>
    </source>
</evidence>